<organism evidence="4 5">
    <name type="scientific">Parasutterella muris</name>
    <dbReference type="NCBI Taxonomy" id="2565572"/>
    <lineage>
        <taxon>Bacteria</taxon>
        <taxon>Pseudomonadati</taxon>
        <taxon>Pseudomonadota</taxon>
        <taxon>Betaproteobacteria</taxon>
        <taxon>Burkholderiales</taxon>
        <taxon>Sutterellaceae</taxon>
        <taxon>Parasutterella</taxon>
    </lineage>
</organism>
<dbReference type="AlphaFoldDB" id="A0A6L6YKC3"/>
<evidence type="ECO:0000313" key="4">
    <source>
        <dbReference type="EMBL" id="MVX57229.1"/>
    </source>
</evidence>
<dbReference type="InterPro" id="IPR018060">
    <property type="entry name" value="HTH_AraC"/>
</dbReference>
<keyword evidence="2" id="KW-0804">Transcription</keyword>
<evidence type="ECO:0000313" key="5">
    <source>
        <dbReference type="Proteomes" id="UP000472580"/>
    </source>
</evidence>
<feature type="domain" description="HTH araC/xylS-type" evidence="3">
    <location>
        <begin position="204"/>
        <end position="302"/>
    </location>
</feature>
<reference evidence="4 5" key="1">
    <citation type="submission" date="2019-12" db="EMBL/GenBank/DDBJ databases">
        <title>Microbes associate with the intestines of laboratory mice.</title>
        <authorList>
            <person name="Navarre W."/>
            <person name="Wong E."/>
        </authorList>
    </citation>
    <scope>NUCLEOTIDE SEQUENCE [LARGE SCALE GENOMIC DNA]</scope>
    <source>
        <strain evidence="4 5">NM82_D38</strain>
    </source>
</reference>
<dbReference type="PROSITE" id="PS01124">
    <property type="entry name" value="HTH_ARAC_FAMILY_2"/>
    <property type="match status" value="1"/>
</dbReference>
<gene>
    <name evidence="4" type="ORF">E5987_08435</name>
</gene>
<keyword evidence="1" id="KW-0805">Transcription regulation</keyword>
<proteinExistence type="predicted"/>
<dbReference type="GO" id="GO:0003700">
    <property type="term" value="F:DNA-binding transcription factor activity"/>
    <property type="evidence" value="ECO:0007669"/>
    <property type="project" value="InterPro"/>
</dbReference>
<evidence type="ECO:0000256" key="2">
    <source>
        <dbReference type="ARBA" id="ARBA00023163"/>
    </source>
</evidence>
<dbReference type="Proteomes" id="UP000472580">
    <property type="component" value="Unassembled WGS sequence"/>
</dbReference>
<evidence type="ECO:0000256" key="1">
    <source>
        <dbReference type="ARBA" id="ARBA00023015"/>
    </source>
</evidence>
<dbReference type="Gene3D" id="1.10.10.60">
    <property type="entry name" value="Homeodomain-like"/>
    <property type="match status" value="2"/>
</dbReference>
<comment type="caution">
    <text evidence="4">The sequence shown here is derived from an EMBL/GenBank/DDBJ whole genome shotgun (WGS) entry which is preliminary data.</text>
</comment>
<dbReference type="PANTHER" id="PTHR43436">
    <property type="entry name" value="ARAC-FAMILY TRANSCRIPTIONAL REGULATOR"/>
    <property type="match status" value="1"/>
</dbReference>
<dbReference type="PANTHER" id="PTHR43436:SF1">
    <property type="entry name" value="TRANSCRIPTIONAL REGULATORY PROTEIN"/>
    <property type="match status" value="1"/>
</dbReference>
<dbReference type="Pfam" id="PF06719">
    <property type="entry name" value="AraC_N"/>
    <property type="match status" value="1"/>
</dbReference>
<evidence type="ECO:0000259" key="3">
    <source>
        <dbReference type="PROSITE" id="PS01124"/>
    </source>
</evidence>
<dbReference type="GO" id="GO:0043565">
    <property type="term" value="F:sequence-specific DNA binding"/>
    <property type="evidence" value="ECO:0007669"/>
    <property type="project" value="InterPro"/>
</dbReference>
<accession>A0A6L6YKC3</accession>
<dbReference type="Pfam" id="PF12833">
    <property type="entry name" value="HTH_18"/>
    <property type="match status" value="1"/>
</dbReference>
<dbReference type="InterPro" id="IPR009057">
    <property type="entry name" value="Homeodomain-like_sf"/>
</dbReference>
<name>A0A6L6YKC3_9BURK</name>
<keyword evidence="5" id="KW-1185">Reference proteome</keyword>
<dbReference type="EMBL" id="WSRP01000025">
    <property type="protein sequence ID" value="MVX57229.1"/>
    <property type="molecule type" value="Genomic_DNA"/>
</dbReference>
<sequence>MKLSRKPDCVLSDIKKQLLAITDIDSKCAKELEGVHFIRWEEGDEYGTRKFGSLITKAAVFLIVSGGLKLLFCGEEKVYGPGDLFLAGTSIPLSYEHVTEGKEPFLAIEVDIDVSDIENVLEYLDEKYFQFITNQPTKAFTVTKADANVLTVFQDLAALAESDLEERIAGQFMKRFLYLRIFMTPAGSSFSQLFRPDRVESKVRIAADLIVDHIADKQEPSVISEQIDLKPSLYHHYFKEVMGVPPGQFRKWCRVTEARRLMIEDGLPATQACYKLGYDNLTYFIIQFKQVFKCTPGKFIQDELQSYPWQQLLIREGYKFK</sequence>
<dbReference type="SUPFAM" id="SSF46689">
    <property type="entry name" value="Homeodomain-like"/>
    <property type="match status" value="1"/>
</dbReference>
<protein>
    <submittedName>
        <fullName evidence="4">Helix-turn-helix domain-containing protein</fullName>
    </submittedName>
</protein>
<dbReference type="SMART" id="SM00342">
    <property type="entry name" value="HTH_ARAC"/>
    <property type="match status" value="1"/>
</dbReference>
<dbReference type="InterPro" id="IPR009594">
    <property type="entry name" value="Tscrpt_reg_HTH_AraC_N"/>
</dbReference>